<sequence>MDSQLFATFIVAITLLTLTPGVDTMVTIRNSARGGWRDGFATSTGICCGLFLHAIVSALGISVILLQSANGFQFLKLLGAGYLIWLGVSSLRGIVQGRSVFRLPDSGIRPFVIGRSFREGFLSNALNPKTALFYMAFLPQFIDPEGSALTQSLWLAAIHFMIAMVWQCSLAMAVNSARRWLQSKVVSVGFNAVSGSVLIYLGARLALTET</sequence>
<dbReference type="Proteomes" id="UP001059950">
    <property type="component" value="Chromosome"/>
</dbReference>
<accession>A0ABY5GZX6</accession>
<feature type="transmembrane region" description="Helical" evidence="6">
    <location>
        <begin position="153"/>
        <end position="173"/>
    </location>
</feature>
<dbReference type="Pfam" id="PF01810">
    <property type="entry name" value="LysE"/>
    <property type="match status" value="1"/>
</dbReference>
<keyword evidence="3 6" id="KW-0812">Transmembrane</keyword>
<evidence type="ECO:0000256" key="1">
    <source>
        <dbReference type="ARBA" id="ARBA00004651"/>
    </source>
</evidence>
<feature type="transmembrane region" description="Helical" evidence="6">
    <location>
        <begin position="40"/>
        <end position="65"/>
    </location>
</feature>
<dbReference type="PANTHER" id="PTHR30086">
    <property type="entry name" value="ARGININE EXPORTER PROTEIN ARGO"/>
    <property type="match status" value="1"/>
</dbReference>
<keyword evidence="4 6" id="KW-1133">Transmembrane helix</keyword>
<dbReference type="EMBL" id="CP073344">
    <property type="protein sequence ID" value="UTW05319.1"/>
    <property type="molecule type" value="Genomic_DNA"/>
</dbReference>
<comment type="subcellular location">
    <subcellularLocation>
        <location evidence="1">Cell membrane</location>
        <topology evidence="1">Multi-pass membrane protein</topology>
    </subcellularLocation>
</comment>
<dbReference type="PANTHER" id="PTHR30086:SF20">
    <property type="entry name" value="ARGININE EXPORTER PROTEIN ARGO-RELATED"/>
    <property type="match status" value="1"/>
</dbReference>
<evidence type="ECO:0000256" key="6">
    <source>
        <dbReference type="SAM" id="Phobius"/>
    </source>
</evidence>
<evidence type="ECO:0000313" key="8">
    <source>
        <dbReference type="Proteomes" id="UP001059950"/>
    </source>
</evidence>
<name>A0ABY5GZX6_9GAMM</name>
<evidence type="ECO:0000313" key="7">
    <source>
        <dbReference type="EMBL" id="UTW05319.1"/>
    </source>
</evidence>
<proteinExistence type="predicted"/>
<keyword evidence="8" id="KW-1185">Reference proteome</keyword>
<evidence type="ECO:0000256" key="5">
    <source>
        <dbReference type="ARBA" id="ARBA00023136"/>
    </source>
</evidence>
<keyword evidence="5 6" id="KW-0472">Membrane</keyword>
<evidence type="ECO:0000256" key="2">
    <source>
        <dbReference type="ARBA" id="ARBA00022475"/>
    </source>
</evidence>
<feature type="transmembrane region" description="Helical" evidence="6">
    <location>
        <begin position="77"/>
        <end position="95"/>
    </location>
</feature>
<gene>
    <name evidence="7" type="ORF">KDX31_06580</name>
</gene>
<keyword evidence="2" id="KW-1003">Cell membrane</keyword>
<evidence type="ECO:0000256" key="4">
    <source>
        <dbReference type="ARBA" id="ARBA00022989"/>
    </source>
</evidence>
<dbReference type="InterPro" id="IPR001123">
    <property type="entry name" value="LeuE-type"/>
</dbReference>
<reference evidence="7" key="1">
    <citation type="submission" date="2021-04" db="EMBL/GenBank/DDBJ databases">
        <title>Oceanospirillales bacteria with DddD are important DMSP degraders in coastal seawater.</title>
        <authorList>
            <person name="Liu J."/>
        </authorList>
    </citation>
    <scope>NUCLEOTIDE SEQUENCE</scope>
    <source>
        <strain evidence="7">GY6</strain>
    </source>
</reference>
<dbReference type="PIRSF" id="PIRSF006324">
    <property type="entry name" value="LeuE"/>
    <property type="match status" value="1"/>
</dbReference>
<evidence type="ECO:0000256" key="3">
    <source>
        <dbReference type="ARBA" id="ARBA00022692"/>
    </source>
</evidence>
<protein>
    <submittedName>
        <fullName evidence="7">LysE family translocator</fullName>
    </submittedName>
</protein>
<feature type="transmembrane region" description="Helical" evidence="6">
    <location>
        <begin position="185"/>
        <end position="207"/>
    </location>
</feature>
<organism evidence="7 8">
    <name type="scientific">Amphritea atlantica</name>
    <dbReference type="NCBI Taxonomy" id="355243"/>
    <lineage>
        <taxon>Bacteria</taxon>
        <taxon>Pseudomonadati</taxon>
        <taxon>Pseudomonadota</taxon>
        <taxon>Gammaproteobacteria</taxon>
        <taxon>Oceanospirillales</taxon>
        <taxon>Oceanospirillaceae</taxon>
        <taxon>Amphritea</taxon>
    </lineage>
</organism>